<dbReference type="Proteomes" id="UP000799750">
    <property type="component" value="Unassembled WGS sequence"/>
</dbReference>
<gene>
    <name evidence="1" type="ORF">BU16DRAFT_168025</name>
</gene>
<keyword evidence="2" id="KW-1185">Reference proteome</keyword>
<name>A0A6A6QCF1_9PEZI</name>
<evidence type="ECO:0000313" key="2">
    <source>
        <dbReference type="Proteomes" id="UP000799750"/>
    </source>
</evidence>
<accession>A0A6A6QCF1</accession>
<evidence type="ECO:0000313" key="1">
    <source>
        <dbReference type="EMBL" id="KAF2489942.1"/>
    </source>
</evidence>
<protein>
    <submittedName>
        <fullName evidence="1">Uncharacterized protein</fullName>
    </submittedName>
</protein>
<sequence>MTQQATLHPLPTPIASLKLALHHLTISQLASLNTALTVLLTINRSFLHTERTAHLPFSLLLNLPDDAEINRFILYCEDLSRIIDAISDETARRRKVEARAVRPLVDTVRLILLVVERLWVLFEQERWRGRGKRIASLQRLEGVLGKLRDLVQGALLEIGDGEVRSGGSEDVDEGVLDGRCP</sequence>
<dbReference type="AlphaFoldDB" id="A0A6A6QCF1"/>
<dbReference type="EMBL" id="MU004198">
    <property type="protein sequence ID" value="KAF2489942.1"/>
    <property type="molecule type" value="Genomic_DNA"/>
</dbReference>
<organism evidence="1 2">
    <name type="scientific">Lophium mytilinum</name>
    <dbReference type="NCBI Taxonomy" id="390894"/>
    <lineage>
        <taxon>Eukaryota</taxon>
        <taxon>Fungi</taxon>
        <taxon>Dikarya</taxon>
        <taxon>Ascomycota</taxon>
        <taxon>Pezizomycotina</taxon>
        <taxon>Dothideomycetes</taxon>
        <taxon>Pleosporomycetidae</taxon>
        <taxon>Mytilinidiales</taxon>
        <taxon>Mytilinidiaceae</taxon>
        <taxon>Lophium</taxon>
    </lineage>
</organism>
<dbReference type="OrthoDB" id="10413270at2759"/>
<proteinExistence type="predicted"/>
<reference evidence="1" key="1">
    <citation type="journal article" date="2020" name="Stud. Mycol.">
        <title>101 Dothideomycetes genomes: a test case for predicting lifestyles and emergence of pathogens.</title>
        <authorList>
            <person name="Haridas S."/>
            <person name="Albert R."/>
            <person name="Binder M."/>
            <person name="Bloem J."/>
            <person name="Labutti K."/>
            <person name="Salamov A."/>
            <person name="Andreopoulos B."/>
            <person name="Baker S."/>
            <person name="Barry K."/>
            <person name="Bills G."/>
            <person name="Bluhm B."/>
            <person name="Cannon C."/>
            <person name="Castanera R."/>
            <person name="Culley D."/>
            <person name="Daum C."/>
            <person name="Ezra D."/>
            <person name="Gonzalez J."/>
            <person name="Henrissat B."/>
            <person name="Kuo A."/>
            <person name="Liang C."/>
            <person name="Lipzen A."/>
            <person name="Lutzoni F."/>
            <person name="Magnuson J."/>
            <person name="Mondo S."/>
            <person name="Nolan M."/>
            <person name="Ohm R."/>
            <person name="Pangilinan J."/>
            <person name="Park H.-J."/>
            <person name="Ramirez L."/>
            <person name="Alfaro M."/>
            <person name="Sun H."/>
            <person name="Tritt A."/>
            <person name="Yoshinaga Y."/>
            <person name="Zwiers L.-H."/>
            <person name="Turgeon B."/>
            <person name="Goodwin S."/>
            <person name="Spatafora J."/>
            <person name="Crous P."/>
            <person name="Grigoriev I."/>
        </authorList>
    </citation>
    <scope>NUCLEOTIDE SEQUENCE</scope>
    <source>
        <strain evidence="1">CBS 269.34</strain>
    </source>
</reference>